<evidence type="ECO:0000313" key="4">
    <source>
        <dbReference type="Proteomes" id="UP000664132"/>
    </source>
</evidence>
<dbReference type="Pfam" id="PF01546">
    <property type="entry name" value="Peptidase_M20"/>
    <property type="match status" value="1"/>
</dbReference>
<dbReference type="InterPro" id="IPR002933">
    <property type="entry name" value="Peptidase_M20"/>
</dbReference>
<comment type="similarity">
    <text evidence="1">Belongs to the peptidase M20A family.</text>
</comment>
<comment type="caution">
    <text evidence="3">The sequence shown here is derived from an EMBL/GenBank/DDBJ whole genome shotgun (WGS) entry which is preliminary data.</text>
</comment>
<dbReference type="Proteomes" id="UP000664132">
    <property type="component" value="Unassembled WGS sequence"/>
</dbReference>
<dbReference type="GO" id="GO:0016813">
    <property type="term" value="F:hydrolase activity, acting on carbon-nitrogen (but not peptide) bonds, in linear amidines"/>
    <property type="evidence" value="ECO:0007669"/>
    <property type="project" value="InterPro"/>
</dbReference>
<keyword evidence="4" id="KW-1185">Reference proteome</keyword>
<dbReference type="NCBIfam" id="TIGR01879">
    <property type="entry name" value="hydantase"/>
    <property type="match status" value="1"/>
</dbReference>
<proteinExistence type="inferred from homology"/>
<reference evidence="3" key="1">
    <citation type="submission" date="2021-02" db="EMBL/GenBank/DDBJ databases">
        <title>Genome sequence Cadophora malorum strain M34.</title>
        <authorList>
            <person name="Stefanovic E."/>
            <person name="Vu D."/>
            <person name="Scully C."/>
            <person name="Dijksterhuis J."/>
            <person name="Roader J."/>
            <person name="Houbraken J."/>
        </authorList>
    </citation>
    <scope>NUCLEOTIDE SEQUENCE</scope>
    <source>
        <strain evidence="3">M34</strain>
    </source>
</reference>
<evidence type="ECO:0000256" key="1">
    <source>
        <dbReference type="ARBA" id="ARBA00006247"/>
    </source>
</evidence>
<evidence type="ECO:0000256" key="2">
    <source>
        <dbReference type="ARBA" id="ARBA00022801"/>
    </source>
</evidence>
<protein>
    <submittedName>
        <fullName evidence="3">Uncharacterized protein</fullName>
    </submittedName>
</protein>
<organism evidence="3 4">
    <name type="scientific">Cadophora malorum</name>
    <dbReference type="NCBI Taxonomy" id="108018"/>
    <lineage>
        <taxon>Eukaryota</taxon>
        <taxon>Fungi</taxon>
        <taxon>Dikarya</taxon>
        <taxon>Ascomycota</taxon>
        <taxon>Pezizomycotina</taxon>
        <taxon>Leotiomycetes</taxon>
        <taxon>Helotiales</taxon>
        <taxon>Ploettnerulaceae</taxon>
        <taxon>Cadophora</taxon>
    </lineage>
</organism>
<name>A0A8H7WL55_9HELO</name>
<dbReference type="PANTHER" id="PTHR32494:SF20">
    <property type="entry name" value="PEPTIDASE M20 DIMERISATION DOMAIN-CONTAINING PROTEIN"/>
    <property type="match status" value="1"/>
</dbReference>
<gene>
    <name evidence="3" type="ORF">IFR04_000123</name>
</gene>
<dbReference type="AlphaFoldDB" id="A0A8H7WL55"/>
<sequence>MSSYKNIRINGDRLNSTLQSTCTSWGALSNSTGMRRLALSQEDKEVRDWLVQECKSLGCEVKVDQMGNIFATRAGASQDHKPIGMGSHLDTQPAGGRYDGILGVQSALEVLRTLKDHNIETHCPIALIDWTNEEGARFPGAMMCSGVWSTKSSTGLEGCYAVKDTEGVSMRQALLDTGYLGQTPCDYRQNGLESYFELHIEQGPKLETANKKVGVVTAVQGMKWFAVRVR</sequence>
<accession>A0A8H7WL55</accession>
<evidence type="ECO:0000313" key="3">
    <source>
        <dbReference type="EMBL" id="KAG4426692.1"/>
    </source>
</evidence>
<dbReference type="PANTHER" id="PTHR32494">
    <property type="entry name" value="ALLANTOATE DEIMINASE-RELATED"/>
    <property type="match status" value="1"/>
</dbReference>
<dbReference type="SUPFAM" id="SSF53187">
    <property type="entry name" value="Zn-dependent exopeptidases"/>
    <property type="match status" value="1"/>
</dbReference>
<dbReference type="OrthoDB" id="4676at2759"/>
<dbReference type="Gene3D" id="3.40.630.10">
    <property type="entry name" value="Zn peptidases"/>
    <property type="match status" value="1"/>
</dbReference>
<keyword evidence="2" id="KW-0378">Hydrolase</keyword>
<dbReference type="InterPro" id="IPR010158">
    <property type="entry name" value="Amidase_Cbmase"/>
</dbReference>
<dbReference type="EMBL" id="JAFJYH010000001">
    <property type="protein sequence ID" value="KAG4426692.1"/>
    <property type="molecule type" value="Genomic_DNA"/>
</dbReference>